<keyword evidence="4" id="KW-0677">Repeat</keyword>
<evidence type="ECO:0000256" key="6">
    <source>
        <dbReference type="ARBA" id="ARBA00022806"/>
    </source>
</evidence>
<dbReference type="EMBL" id="JXNT01000003">
    <property type="protein sequence ID" value="ODM20268.1"/>
    <property type="molecule type" value="Genomic_DNA"/>
</dbReference>
<protein>
    <submittedName>
        <fullName evidence="12">Uncharacterized protein</fullName>
    </submittedName>
</protein>
<dbReference type="PANTHER" id="PTHR10887">
    <property type="entry name" value="DNA2/NAM7 HELICASE FAMILY"/>
    <property type="match status" value="1"/>
</dbReference>
<evidence type="ECO:0000259" key="11">
    <source>
        <dbReference type="PROSITE" id="PS51981"/>
    </source>
</evidence>
<dbReference type="GO" id="GO:0031048">
    <property type="term" value="P:regulatory ncRNA-mediated heterochromatin formation"/>
    <property type="evidence" value="ECO:0007669"/>
    <property type="project" value="TreeGrafter"/>
</dbReference>
<evidence type="ECO:0000256" key="3">
    <source>
        <dbReference type="ARBA" id="ARBA00022723"/>
    </source>
</evidence>
<evidence type="ECO:0000256" key="1">
    <source>
        <dbReference type="ARBA" id="ARBA00004496"/>
    </source>
</evidence>
<dbReference type="PANTHER" id="PTHR10887:SF445">
    <property type="entry name" value="NFX1-TYPE ZINC FINGER-CONTAINING PROTEIN 1"/>
    <property type="match status" value="1"/>
</dbReference>
<evidence type="ECO:0000313" key="12">
    <source>
        <dbReference type="EMBL" id="ODM20268.1"/>
    </source>
</evidence>
<dbReference type="InterPro" id="IPR047187">
    <property type="entry name" value="SF1_C_Upf1"/>
</dbReference>
<proteinExistence type="predicted"/>
<reference evidence="12 13" key="1">
    <citation type="journal article" date="2016" name="BMC Genomics">
        <title>Comparative genomic and transcriptomic analyses of the Fuzhuan brick tea-fermentation fungus Aspergillus cristatus.</title>
        <authorList>
            <person name="Ge Y."/>
            <person name="Wang Y."/>
            <person name="Liu Y."/>
            <person name="Tan Y."/>
            <person name="Ren X."/>
            <person name="Zhang X."/>
            <person name="Hyde K.D."/>
            <person name="Liu Y."/>
            <person name="Liu Z."/>
        </authorList>
    </citation>
    <scope>NUCLEOTIDE SEQUENCE [LARGE SCALE GENOMIC DNA]</scope>
    <source>
        <strain evidence="12 13">GZAAS20.1005</strain>
    </source>
</reference>
<dbReference type="CDD" id="cd06008">
    <property type="entry name" value="NF-X1-zinc-finger"/>
    <property type="match status" value="1"/>
</dbReference>
<evidence type="ECO:0000256" key="2">
    <source>
        <dbReference type="ARBA" id="ARBA00022490"/>
    </source>
</evidence>
<dbReference type="Pfam" id="PF13087">
    <property type="entry name" value="AAA_12"/>
    <property type="match status" value="1"/>
</dbReference>
<dbReference type="PROSITE" id="PS50103">
    <property type="entry name" value="ZF_C3H1"/>
    <property type="match status" value="1"/>
</dbReference>
<name>A0A1E3BH90_ASPCR</name>
<dbReference type="OrthoDB" id="2423195at2759"/>
<dbReference type="GO" id="GO:0002376">
    <property type="term" value="P:immune system process"/>
    <property type="evidence" value="ECO:0007669"/>
    <property type="project" value="UniProtKB-KW"/>
</dbReference>
<keyword evidence="6" id="KW-0067">ATP-binding</keyword>
<dbReference type="InterPro" id="IPR027417">
    <property type="entry name" value="P-loop_NTPase"/>
</dbReference>
<feature type="domain" description="RZ-type" evidence="11">
    <location>
        <begin position="1834"/>
        <end position="1906"/>
    </location>
</feature>
<dbReference type="SMART" id="SM00356">
    <property type="entry name" value="ZnF_C3H1"/>
    <property type="match status" value="1"/>
</dbReference>
<dbReference type="InterPro" id="IPR000571">
    <property type="entry name" value="Znf_CCCH"/>
</dbReference>
<evidence type="ECO:0000259" key="10">
    <source>
        <dbReference type="PROSITE" id="PS50103"/>
    </source>
</evidence>
<evidence type="ECO:0000256" key="4">
    <source>
        <dbReference type="ARBA" id="ARBA00022737"/>
    </source>
</evidence>
<dbReference type="InterPro" id="IPR046439">
    <property type="entry name" value="ZF_RZ_dom"/>
</dbReference>
<keyword evidence="6" id="KW-0547">Nucleotide-binding</keyword>
<keyword evidence="7 9" id="KW-0862">Zinc</keyword>
<keyword evidence="5 9" id="KW-0863">Zinc-finger</keyword>
<accession>A0A1E3BH90</accession>
<dbReference type="Pfam" id="PF13086">
    <property type="entry name" value="AAA_11"/>
    <property type="match status" value="1"/>
</dbReference>
<dbReference type="Gene3D" id="3.40.50.300">
    <property type="entry name" value="P-loop containing nucleotide triphosphate hydrolases"/>
    <property type="match status" value="2"/>
</dbReference>
<keyword evidence="8" id="KW-0391">Immunity</keyword>
<dbReference type="CDD" id="cd17936">
    <property type="entry name" value="EEXXEc_NFX1"/>
    <property type="match status" value="1"/>
</dbReference>
<dbReference type="GO" id="GO:0008270">
    <property type="term" value="F:zinc ion binding"/>
    <property type="evidence" value="ECO:0007669"/>
    <property type="project" value="UniProtKB-KW"/>
</dbReference>
<comment type="subcellular location">
    <subcellularLocation>
        <location evidence="1">Cytoplasm</location>
    </subcellularLocation>
</comment>
<dbReference type="SUPFAM" id="SSF52540">
    <property type="entry name" value="P-loop containing nucleoside triphosphate hydrolases"/>
    <property type="match status" value="1"/>
</dbReference>
<keyword evidence="3 9" id="KW-0479">Metal-binding</keyword>
<dbReference type="InterPro" id="IPR041677">
    <property type="entry name" value="DNA2/NAM7_AAA_11"/>
</dbReference>
<dbReference type="SMART" id="SM00438">
    <property type="entry name" value="ZnF_NFX"/>
    <property type="match status" value="5"/>
</dbReference>
<comment type="caution">
    <text evidence="12">The sequence shown here is derived from an EMBL/GenBank/DDBJ whole genome shotgun (WGS) entry which is preliminary data.</text>
</comment>
<dbReference type="VEuPathDB" id="FungiDB:SI65_03321"/>
<evidence type="ECO:0000256" key="8">
    <source>
        <dbReference type="ARBA" id="ARBA00022859"/>
    </source>
</evidence>
<dbReference type="InterPro" id="IPR041679">
    <property type="entry name" value="DNA2/NAM7-like_C"/>
</dbReference>
<dbReference type="STRING" id="573508.A0A1E3BH90"/>
<keyword evidence="6" id="KW-0378">Hydrolase</keyword>
<dbReference type="GO" id="GO:0005737">
    <property type="term" value="C:cytoplasm"/>
    <property type="evidence" value="ECO:0007669"/>
    <property type="project" value="UniProtKB-SubCell"/>
</dbReference>
<feature type="domain" description="C3H1-type" evidence="10">
    <location>
        <begin position="2"/>
        <end position="29"/>
    </location>
</feature>
<keyword evidence="2" id="KW-0963">Cytoplasm</keyword>
<organism evidence="12 13">
    <name type="scientific">Aspergillus cristatus</name>
    <name type="common">Chinese Fuzhuan brick tea-fermentation fungus</name>
    <name type="synonym">Eurotium cristatum</name>
    <dbReference type="NCBI Taxonomy" id="573508"/>
    <lineage>
        <taxon>Eukaryota</taxon>
        <taxon>Fungi</taxon>
        <taxon>Dikarya</taxon>
        <taxon>Ascomycota</taxon>
        <taxon>Pezizomycotina</taxon>
        <taxon>Eurotiomycetes</taxon>
        <taxon>Eurotiomycetidae</taxon>
        <taxon>Eurotiales</taxon>
        <taxon>Aspergillaceae</taxon>
        <taxon>Aspergillus</taxon>
        <taxon>Aspergillus subgen. Aspergillus</taxon>
    </lineage>
</organism>
<sequence length="1912" mass="216190">MAKSKRICRDFARRGRCKFPNCKYSHDVEHAQPSERKKPELTSSERAFRAWRNDILYARPLGGRLGPFFEEARRLIDEGDGVLQEVVRAFSTEGGLRRIQELVEYDYDRSVFKTQMLPFLEIITNPNVLESLVLEKAVGTIYNVLYGNSGRRGVVFLGFVADVFSVSKEEQPTTETLNHFELSLLVFWQIIKLNSLAFVHEPFKPVAMKFEETFKSFHSEDTVNLLQPSRAYLERILRHLDIGSSLPSVDGTQLIGRNHQPELLFVTTYDPPGGRHDNDSTDICKVQIMPTIEEILSSRSEYLPVKDPRQWHVGGISGLLERNFRLLREDTVGQLRDAIYALLKPSGKKRGNRDSQLRTHVHRKVDLLTLNFDRFTGLQFVARIEQPIDMKNMDREKREEWWQRSKRLQPGALVCLCSGAKNAVFCTVAGHPRPRRSENGELLPPKKMSSLWEEKETATVLLELAQVSDDKVKCILSQYKSRMAVPTLSLVEFPGILLAAFEPTLRALQQMKKNDDLPFSQLLSPFDPEGQSGTITPPPAYALRNGFAYDLSCLLKDPMMSFTMRPGEPVDIAKLQEHSTLDNAQAVAVVNSLQRCIGLIQGPPGTGKSYTGVALIKVLIQALLKSKEASANRRRAGEDLGPIICVCYTNHALDQLLEDLLDKRITTQIVRIGSRSKSEKLERFNLRSMSGQNNKTKAEKRDEWELHRDLDDIGEEFNALSLESMNSESRLKSFLKRRYPQHWRQLYEKDEQDYQRAQASNKGPVLKAWLKHGGVVTSSPRSLAALQEVHVDSMSQQERQRLHQHWVAEIQRDAHDTASNLLERQRHTKVQFDNIRDELNMRCLRDAHIIGVTTTGLARNLNMLRRLRSKILLCEEAGEVLESHMLTALLPSVEHLILIGDHMQLRPQVQNYELSRENRNGGEQYSLDISLFERLVNPDEGTGVRLPYSTLETQRRMHPSIAQLVRKTLYPRLEDAPSVSQYPAVNGMRKRLFWLDHRNQEGNSSKNDALGTSHWNSYEVEMTTALVNHLVRQGTYKSGEIAVLTPYLGQLHLLRSRLRESFAITSGERDEVDLENAGLNDEVPEIQQRVVKTKLLQTLRVATIDNFQGEEAKVIVISLVRSNGQNKCGFLRTSNRINVLLSRAKHGMYIIGNSATSIHVPMWAQVIDILRQDGNFGTYLELQCPRHPDIPIAVSESDHFLQYSPEGGCNERCVNRLKCGHACKQKCHSAILHDAVYCQEPCPKVMKGCDHSCPNRCGDLCPIKCNVHVHQAGRRLLCGHVAEHLPCWQAQDVSLVRCSEPVQKQASGCGHKVTVQCHVDLAKSGYRCDAPCNANLSCGHTCKRPCWNCTVHTPEEVIVDHGKCLQICGRNQSTCVHACNQTCHGSEPCPPCNMPCEIQCAHSKCPRFCADPCTPCAVSTCLSACPHSQCSMPCAAPCDHIPCTLRCEERLSCGHQCPSVCGEVCPASEFCQKCASPEIKERVVDFILAETYAEINLDENPCIFPRCGHFLTIQSMDGQMDMKKYYVMEDDKPVAIRSSSEPFSVDDIKRCATCRGSLRDLSRYGRLVRRAILDESTKRFLLYLNREYVPLAQELPLQLAAILKNKNELSPLLLQEQITINIGGSRDKQFRRMADIIQKYGGHRWRKVIGFRNRIVQYYNTVEEEEQPFSRVQALVESARRRKGTSGSFEFDGSVVQTKGVFLATTLLMRLDISLLGDFLSLFQISRTGMKRCKVQINLQATREECRSLIKRAGNAMRVAHEVEGYIFLAQLHALERSQSEAPNVRDKHAEQAREAIATARKLCHRYSGQTNGLGSEIDEAEEMLNIGTFYSAVTSEERLEVLAAMTREFRGTGHWYYCQNGHPFTIGECGGAVQLAVCPECGARVGGRDHRTVDGVTRADDLERELGHLRI</sequence>
<keyword evidence="13" id="KW-1185">Reference proteome</keyword>
<dbReference type="CDD" id="cd18808">
    <property type="entry name" value="SF1_C_Upf1"/>
    <property type="match status" value="1"/>
</dbReference>
<dbReference type="Pfam" id="PF20173">
    <property type="entry name" value="ZnF_RZ-type"/>
    <property type="match status" value="1"/>
</dbReference>
<dbReference type="FunFam" id="3.40.50.300:FF:001660">
    <property type="entry name" value="NF-X1 finger and helicase protein, putative"/>
    <property type="match status" value="1"/>
</dbReference>
<dbReference type="GO" id="GO:0031380">
    <property type="term" value="C:nuclear RNA-directed RNA polymerase complex"/>
    <property type="evidence" value="ECO:0007669"/>
    <property type="project" value="TreeGrafter"/>
</dbReference>
<evidence type="ECO:0000256" key="7">
    <source>
        <dbReference type="ARBA" id="ARBA00022833"/>
    </source>
</evidence>
<dbReference type="GO" id="GO:0004386">
    <property type="term" value="F:helicase activity"/>
    <property type="evidence" value="ECO:0007669"/>
    <property type="project" value="InterPro"/>
</dbReference>
<dbReference type="InterPro" id="IPR045055">
    <property type="entry name" value="DNA2/NAM7-like"/>
</dbReference>
<evidence type="ECO:0000313" key="13">
    <source>
        <dbReference type="Proteomes" id="UP000094569"/>
    </source>
</evidence>
<keyword evidence="6" id="KW-0347">Helicase</keyword>
<feature type="zinc finger region" description="C3H1-type" evidence="9">
    <location>
        <begin position="2"/>
        <end position="29"/>
    </location>
</feature>
<evidence type="ECO:0000256" key="5">
    <source>
        <dbReference type="ARBA" id="ARBA00022771"/>
    </source>
</evidence>
<dbReference type="PROSITE" id="PS51981">
    <property type="entry name" value="ZF_RZ"/>
    <property type="match status" value="1"/>
</dbReference>
<gene>
    <name evidence="12" type="ORF">SI65_03321</name>
</gene>
<evidence type="ECO:0000256" key="9">
    <source>
        <dbReference type="PROSITE-ProRule" id="PRU00723"/>
    </source>
</evidence>
<dbReference type="InterPro" id="IPR000967">
    <property type="entry name" value="Znf_NFX1"/>
</dbReference>
<dbReference type="Proteomes" id="UP000094569">
    <property type="component" value="Unassembled WGS sequence"/>
</dbReference>